<accession>A0A6C0LNN0</accession>
<evidence type="ECO:0000313" key="1">
    <source>
        <dbReference type="EMBL" id="QHU32083.1"/>
    </source>
</evidence>
<protein>
    <submittedName>
        <fullName evidence="1">Uncharacterized protein</fullName>
    </submittedName>
</protein>
<proteinExistence type="predicted"/>
<dbReference type="EMBL" id="MN740535">
    <property type="protein sequence ID" value="QHU32083.1"/>
    <property type="molecule type" value="Genomic_DNA"/>
</dbReference>
<organism evidence="1">
    <name type="scientific">viral metagenome</name>
    <dbReference type="NCBI Taxonomy" id="1070528"/>
    <lineage>
        <taxon>unclassified sequences</taxon>
        <taxon>metagenomes</taxon>
        <taxon>organismal metagenomes</taxon>
    </lineage>
</organism>
<sequence length="92" mass="10277">MSQSDSVISEKPQADRLKESIAVLKKLTVDLGIPYSSPEVQELKAHFDRYIKDGICWNGNVSFAAYGRIATVNLPRGAKKPIEVTLKQFRVN</sequence>
<name>A0A6C0LNN0_9ZZZZ</name>
<reference evidence="1" key="1">
    <citation type="journal article" date="2020" name="Nature">
        <title>Giant virus diversity and host interactions through global metagenomics.</title>
        <authorList>
            <person name="Schulz F."/>
            <person name="Roux S."/>
            <person name="Paez-Espino D."/>
            <person name="Jungbluth S."/>
            <person name="Walsh D.A."/>
            <person name="Denef V.J."/>
            <person name="McMahon K.D."/>
            <person name="Konstantinidis K.T."/>
            <person name="Eloe-Fadrosh E.A."/>
            <person name="Kyrpides N.C."/>
            <person name="Woyke T."/>
        </authorList>
    </citation>
    <scope>NUCLEOTIDE SEQUENCE</scope>
    <source>
        <strain evidence="1">GVMAG-M-3300027963-41</strain>
    </source>
</reference>
<dbReference type="AlphaFoldDB" id="A0A6C0LNN0"/>